<proteinExistence type="predicted"/>
<dbReference type="Proteomes" id="UP000275846">
    <property type="component" value="Unassembled WGS sequence"/>
</dbReference>
<name>A0A183SG78_SCHSO</name>
<sequence length="218" mass="24609">MCPKPAVSHGVAAQRIAMLLSPCLTHIRWRTRCLHADWLNRSESLFVWADTATVAADDVGRVETVLSVFRPHGHRQINNTGHDHTQYNFTDVGFARYVGTLGDISIEESFGWLLRRQDAEETFSFKQICVRDPVFPSQLQYSEEELEVEVSRLPSLLLVHRQGLRSIQQRRQYDSSVHLKLGDEVETASISDDALHVSEGLTGFSNQIVDFIVDFGAA</sequence>
<evidence type="ECO:0000313" key="2">
    <source>
        <dbReference type="Proteomes" id="UP000275846"/>
    </source>
</evidence>
<dbReference type="EMBL" id="UYSU01032470">
    <property type="protein sequence ID" value="VDL89611.1"/>
    <property type="molecule type" value="Genomic_DNA"/>
</dbReference>
<reference evidence="3" key="1">
    <citation type="submission" date="2016-06" db="UniProtKB">
        <authorList>
            <consortium name="WormBaseParasite"/>
        </authorList>
    </citation>
    <scope>IDENTIFICATION</scope>
</reference>
<evidence type="ECO:0000313" key="1">
    <source>
        <dbReference type="EMBL" id="VDL89611.1"/>
    </source>
</evidence>
<evidence type="ECO:0000313" key="3">
    <source>
        <dbReference type="WBParaSite" id="SSLN_0000332601-mRNA-1"/>
    </source>
</evidence>
<dbReference type="WBParaSite" id="SSLN_0000332601-mRNA-1">
    <property type="protein sequence ID" value="SSLN_0000332601-mRNA-1"/>
    <property type="gene ID" value="SSLN_0000332601"/>
</dbReference>
<protein>
    <submittedName>
        <fullName evidence="3">CPSF_A domain-containing protein</fullName>
    </submittedName>
</protein>
<dbReference type="AlphaFoldDB" id="A0A183SG78"/>
<accession>A0A183SG78</accession>
<reference evidence="1 2" key="2">
    <citation type="submission" date="2018-11" db="EMBL/GenBank/DDBJ databases">
        <authorList>
            <consortium name="Pathogen Informatics"/>
        </authorList>
    </citation>
    <scope>NUCLEOTIDE SEQUENCE [LARGE SCALE GENOMIC DNA]</scope>
    <source>
        <strain evidence="1 2">NST_G2</strain>
    </source>
</reference>
<keyword evidence="2" id="KW-1185">Reference proteome</keyword>
<gene>
    <name evidence="1" type="ORF">SSLN_LOCUS3226</name>
</gene>
<organism evidence="3">
    <name type="scientific">Schistocephalus solidus</name>
    <name type="common">Tapeworm</name>
    <dbReference type="NCBI Taxonomy" id="70667"/>
    <lineage>
        <taxon>Eukaryota</taxon>
        <taxon>Metazoa</taxon>
        <taxon>Spiralia</taxon>
        <taxon>Lophotrochozoa</taxon>
        <taxon>Platyhelminthes</taxon>
        <taxon>Cestoda</taxon>
        <taxon>Eucestoda</taxon>
        <taxon>Diphyllobothriidea</taxon>
        <taxon>Diphyllobothriidae</taxon>
        <taxon>Schistocephalus</taxon>
    </lineage>
</organism>